<gene>
    <name evidence="1" type="ORF">E6O75_ATG00820</name>
</gene>
<dbReference type="EMBL" id="SNSC02000002">
    <property type="protein sequence ID" value="TID26327.1"/>
    <property type="molecule type" value="Genomic_DNA"/>
</dbReference>
<sequence>MATPSINRSKNRVAECKLQPPMWAWSPFLLGLPIAVLELIFSKFEFQLPSEAHPRVDSVHTTELLRKRVSLKDPHPFNTLATTSPSMRDSIEEYCEHLLETYRKTTCNKCPSTDEKSISLNLDAFNEMAGASEPIEDEAPSQAARTYITYRGNWLRHLVHSCAFCGSTTDEAHCPPFNRIIRACTPCEKQQWRNPIVLEAAMKKLSLHHILWPPQGYVLQWARKRQPLLNGEPVCSEFLDYLLDDEVETVAKAIKDDPIRHTPIWAMYNLTVEFTERSPWDLLMEKSQDADDIDFELRI</sequence>
<name>A0A4Z1PST3_9PEZI</name>
<reference evidence="1 2" key="1">
    <citation type="submission" date="2019-04" db="EMBL/GenBank/DDBJ databases">
        <title>High contiguity whole genome sequence and gene annotation resource for two Venturia nashicola isolates.</title>
        <authorList>
            <person name="Prokchorchik M."/>
            <person name="Won K."/>
            <person name="Lee Y."/>
            <person name="Choi E.D."/>
            <person name="Segonzac C."/>
            <person name="Sohn K.H."/>
        </authorList>
    </citation>
    <scope>NUCLEOTIDE SEQUENCE [LARGE SCALE GENOMIC DNA]</scope>
    <source>
        <strain evidence="1 2">PRI2</strain>
    </source>
</reference>
<comment type="caution">
    <text evidence="1">The sequence shown here is derived from an EMBL/GenBank/DDBJ whole genome shotgun (WGS) entry which is preliminary data.</text>
</comment>
<evidence type="ECO:0000313" key="1">
    <source>
        <dbReference type="EMBL" id="TID26327.1"/>
    </source>
</evidence>
<protein>
    <submittedName>
        <fullName evidence="1">Uncharacterized protein</fullName>
    </submittedName>
</protein>
<dbReference type="AlphaFoldDB" id="A0A4Z1PST3"/>
<proteinExistence type="predicted"/>
<keyword evidence="2" id="KW-1185">Reference proteome</keyword>
<dbReference type="Proteomes" id="UP000298493">
    <property type="component" value="Unassembled WGS sequence"/>
</dbReference>
<organism evidence="1 2">
    <name type="scientific">Venturia nashicola</name>
    <dbReference type="NCBI Taxonomy" id="86259"/>
    <lineage>
        <taxon>Eukaryota</taxon>
        <taxon>Fungi</taxon>
        <taxon>Dikarya</taxon>
        <taxon>Ascomycota</taxon>
        <taxon>Pezizomycotina</taxon>
        <taxon>Dothideomycetes</taxon>
        <taxon>Pleosporomycetidae</taxon>
        <taxon>Venturiales</taxon>
        <taxon>Venturiaceae</taxon>
        <taxon>Venturia</taxon>
    </lineage>
</organism>
<dbReference type="OrthoDB" id="5313288at2759"/>
<accession>A0A4Z1PST3</accession>
<evidence type="ECO:0000313" key="2">
    <source>
        <dbReference type="Proteomes" id="UP000298493"/>
    </source>
</evidence>